<evidence type="ECO:0000256" key="4">
    <source>
        <dbReference type="ARBA" id="ARBA00022776"/>
    </source>
</evidence>
<evidence type="ECO:0000259" key="7">
    <source>
        <dbReference type="Pfam" id="PF12859"/>
    </source>
</evidence>
<feature type="compositionally biased region" description="Polar residues" evidence="6">
    <location>
        <begin position="12"/>
        <end position="29"/>
    </location>
</feature>
<dbReference type="EMBL" id="FWEW01001107">
    <property type="protein sequence ID" value="SLM36563.1"/>
    <property type="molecule type" value="Genomic_DNA"/>
</dbReference>
<keyword evidence="3" id="KW-0677">Repeat</keyword>
<evidence type="ECO:0000313" key="8">
    <source>
        <dbReference type="EMBL" id="SLM36563.1"/>
    </source>
</evidence>
<dbReference type="GO" id="GO:0060090">
    <property type="term" value="F:molecular adaptor activity"/>
    <property type="evidence" value="ECO:0007669"/>
    <property type="project" value="TreeGrafter"/>
</dbReference>
<evidence type="ECO:0000256" key="1">
    <source>
        <dbReference type="ARBA" id="ARBA00010547"/>
    </source>
</evidence>
<dbReference type="GO" id="GO:0007091">
    <property type="term" value="P:metaphase/anaphase transition of mitotic cell cycle"/>
    <property type="evidence" value="ECO:0007669"/>
    <property type="project" value="TreeGrafter"/>
</dbReference>
<feature type="region of interest" description="Disordered" evidence="6">
    <location>
        <begin position="12"/>
        <end position="52"/>
    </location>
</feature>
<feature type="region of interest" description="Disordered" evidence="6">
    <location>
        <begin position="564"/>
        <end position="584"/>
    </location>
</feature>
<dbReference type="PANTHER" id="PTHR12827:SF3">
    <property type="entry name" value="ANAPHASE-PROMOTING COMPLEX SUBUNIT 1"/>
    <property type="match status" value="1"/>
</dbReference>
<keyword evidence="4" id="KW-0498">Mitosis</keyword>
<evidence type="ECO:0000256" key="6">
    <source>
        <dbReference type="SAM" id="MobiDB-lite"/>
    </source>
</evidence>
<dbReference type="Gene3D" id="1.25.10.10">
    <property type="entry name" value="Leucine-rich Repeat Variant"/>
    <property type="match status" value="3"/>
</dbReference>
<organism evidence="8 9">
    <name type="scientific">Lasallia pustulata</name>
    <dbReference type="NCBI Taxonomy" id="136370"/>
    <lineage>
        <taxon>Eukaryota</taxon>
        <taxon>Fungi</taxon>
        <taxon>Dikarya</taxon>
        <taxon>Ascomycota</taxon>
        <taxon>Pezizomycotina</taxon>
        <taxon>Lecanoromycetes</taxon>
        <taxon>OSLEUM clade</taxon>
        <taxon>Umbilicariomycetidae</taxon>
        <taxon>Umbilicariales</taxon>
        <taxon>Umbilicariaceae</taxon>
        <taxon>Lasallia</taxon>
    </lineage>
</organism>
<dbReference type="InterPro" id="IPR024990">
    <property type="entry name" value="Apc1"/>
</dbReference>
<proteinExistence type="inferred from homology"/>
<sequence>MYTIWTVASVERTPSSATKRLTPNTSGTMSRRRSSYGPGIGTGATTPVSRNSNVARDSLGITISHGHSHQQSVGEESFTLDNEDLASQLDPAFENPAAPAKSSRRVSSLLARADLSTSHDKSTFSELAGGHVGGNTTRRGGSFGAYGSRFSAGHENSIKYPSSRTARASRSSFDTTSFYDAPVDDLLEELGTGGDLPGFSSLGLRDAVRGLRKELVMAKIGSIPFENASDRPASIQTSNSTKPEVFTLRPPNNSLLGHNNETAISMCLIDRAKRKLLVVQISVQPHASNDKSRSTVQRGGSKLGQGLQTCKARVTGVKRGSSIIDACKVRDQGYSQILVLGETEDGFGELTLQVPWSTAKKIELPSKLLLHDPFQLGSGLSPRQKREGGFKRVLSQGPQALTRLQHSGIRGQVDILDQESSRHRLEIQLKPRNPLVQKIIKVCDSVLSGSESGHESVLRGWWDVTSWLRVRSEEEVDLEWTAVIVVLFSMAVKFIGDRRTQTPMQSRRRKGGLLRSSSGANVDTDSWEAMQTEEASLASSTSSWIQDSAWGWTAEHALPIPQLSPQANRPLRHSRPSTTSTISMPTADKKHLHLIQCMSLAQDFSKSPAGELALGRQGYFPTATSKDPELRQSALATLLMGLHLFREELKLDPLSSNSLHSLTPVLAQIGTWLGWHHWGCSETSYYMLENVEMDRWLFDDSVISAIRIPAQPFEPPSIMSHIESINLQSTNASFMTLLDVANTLDVRLSTGNRYDFSDLSQRLLMGLTPRTVVILKLLDMTHTASMEERVAEIASCGVDVPIIETLPEGVAAPLRAAIAICQSKPLTTWSSDILSIVGRDDIGMLEHQDHIVRANPKPQISPSHEAVRDVHTICKSTLEVETVGAYDGSAEQDRQAITRMIWREDQRFSEAAKLVHPLKPAVAQCTPEPEWSDTDLLEAQKDLVQTIAIRTLSVSPGRALLFFRARLPLFTERFPIHGFTLSCVMKPANTTVTADRNTYTEEKVSWAFFHAGVEAGLSISRNAEGIDTSWILFNKPPELGNRHAGFLLALGLNGHLKSIAKWVAFKYLTPKHTMTSIGLLLGLSASYLGTMDTLITRLLSVHVTRMLPPGAAELNLSPLTQTTGIMGIGLLYCSTQHRRMSEVMLSEMENVDQDDNSSPLDTLRDEGYRLAAGFALGYINLGKGKDLKGLHDMHIVERLLALAVGNKKVSIVHILDKATAPATVAIALIFMKTQDEALARKIDIPDTVHQFDYVRPDIFLLRTVARHLIMWEDIRPTFAWVKQSLPTVYQQRAKLTGCRSLNSEDMPFYNIIAGLVFSIGLRYAGSGSFEVRNLLCTYLDQFIRICRLPATNYDSKLTRVTVRNCQGAVALAAASVMAGTGDLLIFRRLRSLHGRTDADTPYGSHLAAHLAIGVLFLGGGTHTFGTSNLAIASLLCAFYPLFPTTVLDNKCHLQAFRHFWVLATEPRCLIARDIDSHRPVSVRLHITLHSGAELAPTAPCLLPALDTVATVRTTDPDYWSVTLDFAHHAAHRAAFARHQSIYVRRRAAYDAHAARMCDLSFAEAKVP</sequence>
<dbReference type="FunFam" id="1.25.10.10:FF:000217">
    <property type="entry name" value="20S cyclosome subunit (APC1/BimE)"/>
    <property type="match status" value="1"/>
</dbReference>
<dbReference type="InterPro" id="IPR011989">
    <property type="entry name" value="ARM-like"/>
</dbReference>
<feature type="compositionally biased region" description="Polar residues" evidence="6">
    <location>
        <begin position="43"/>
        <end position="52"/>
    </location>
</feature>
<dbReference type="InterPro" id="IPR049255">
    <property type="entry name" value="Apc1_N"/>
</dbReference>
<keyword evidence="9" id="KW-1185">Reference proteome</keyword>
<evidence type="ECO:0000313" key="9">
    <source>
        <dbReference type="Proteomes" id="UP000192927"/>
    </source>
</evidence>
<protein>
    <submittedName>
        <fullName evidence="8">Anaphase-promoting complex subunit 1</fullName>
    </submittedName>
</protein>
<comment type="similarity">
    <text evidence="1">Belongs to the APC1 family.</text>
</comment>
<feature type="region of interest" description="Disordered" evidence="6">
    <location>
        <begin position="502"/>
        <end position="525"/>
    </location>
</feature>
<evidence type="ECO:0000256" key="5">
    <source>
        <dbReference type="ARBA" id="ARBA00023306"/>
    </source>
</evidence>
<name>A0A1W5D0A5_9LECA</name>
<dbReference type="GO" id="GO:0051301">
    <property type="term" value="P:cell division"/>
    <property type="evidence" value="ECO:0007669"/>
    <property type="project" value="UniProtKB-KW"/>
</dbReference>
<dbReference type="PANTHER" id="PTHR12827">
    <property type="entry name" value="MEIOTIC CHECKPOINT REGULATOR TSG24 FAMILY MEMBER"/>
    <property type="match status" value="1"/>
</dbReference>
<dbReference type="FunFam" id="1.25.10.10:FF:000400">
    <property type="entry name" value="20S cyclosome subunit (APC1/BimE), putative"/>
    <property type="match status" value="1"/>
</dbReference>
<feature type="region of interest" description="Disordered" evidence="6">
    <location>
        <begin position="229"/>
        <end position="253"/>
    </location>
</feature>
<reference evidence="9" key="1">
    <citation type="submission" date="2017-03" db="EMBL/GenBank/DDBJ databases">
        <authorList>
            <person name="Sharma R."/>
            <person name="Thines M."/>
        </authorList>
    </citation>
    <scope>NUCLEOTIDE SEQUENCE [LARGE SCALE GENOMIC DNA]</scope>
</reference>
<accession>A0A1W5D0A5</accession>
<keyword evidence="5" id="KW-0131">Cell cycle</keyword>
<evidence type="ECO:0000256" key="2">
    <source>
        <dbReference type="ARBA" id="ARBA00022618"/>
    </source>
</evidence>
<dbReference type="GO" id="GO:0070979">
    <property type="term" value="P:protein K11-linked ubiquitination"/>
    <property type="evidence" value="ECO:0007669"/>
    <property type="project" value="TreeGrafter"/>
</dbReference>
<dbReference type="Pfam" id="PF12859">
    <property type="entry name" value="ANAPC1"/>
    <property type="match status" value="1"/>
</dbReference>
<dbReference type="GO" id="GO:0005680">
    <property type="term" value="C:anaphase-promoting complex"/>
    <property type="evidence" value="ECO:0007669"/>
    <property type="project" value="InterPro"/>
</dbReference>
<dbReference type="Proteomes" id="UP000192927">
    <property type="component" value="Unassembled WGS sequence"/>
</dbReference>
<keyword evidence="2" id="KW-0132">Cell division</keyword>
<feature type="domain" description="Anaphase-promoting complex subunit 1 N-terminal" evidence="7">
    <location>
        <begin position="1"/>
        <end position="487"/>
    </location>
</feature>
<dbReference type="GO" id="GO:0031145">
    <property type="term" value="P:anaphase-promoting complex-dependent catabolic process"/>
    <property type="evidence" value="ECO:0007669"/>
    <property type="project" value="TreeGrafter"/>
</dbReference>
<evidence type="ECO:0000256" key="3">
    <source>
        <dbReference type="ARBA" id="ARBA00022737"/>
    </source>
</evidence>